<feature type="domain" description="Zn(2)-C6 fungal-type" evidence="9">
    <location>
        <begin position="16"/>
        <end position="49"/>
    </location>
</feature>
<evidence type="ECO:0000256" key="6">
    <source>
        <dbReference type="ARBA" id="ARBA00023242"/>
    </source>
</evidence>
<evidence type="ECO:0000259" key="9">
    <source>
        <dbReference type="PROSITE" id="PS50048"/>
    </source>
</evidence>
<dbReference type="InterPro" id="IPR050987">
    <property type="entry name" value="AtrR-like"/>
</dbReference>
<dbReference type="SUPFAM" id="SSF57701">
    <property type="entry name" value="Zn2/Cys6 DNA-binding domain"/>
    <property type="match status" value="1"/>
</dbReference>
<dbReference type="Proteomes" id="UP000326565">
    <property type="component" value="Unassembled WGS sequence"/>
</dbReference>
<keyword evidence="5" id="KW-0804">Transcription</keyword>
<evidence type="ECO:0000313" key="11">
    <source>
        <dbReference type="Proteomes" id="UP000326565"/>
    </source>
</evidence>
<keyword evidence="3" id="KW-0805">Transcription regulation</keyword>
<feature type="transmembrane region" description="Helical" evidence="8">
    <location>
        <begin position="510"/>
        <end position="529"/>
    </location>
</feature>
<dbReference type="PANTHER" id="PTHR46910:SF37">
    <property type="entry name" value="ZN(II)2CYS6 TRANSCRIPTION FACTOR (EUROFUNG)"/>
    <property type="match status" value="1"/>
</dbReference>
<feature type="region of interest" description="Disordered" evidence="7">
    <location>
        <begin position="57"/>
        <end position="88"/>
    </location>
</feature>
<dbReference type="GO" id="GO:0005634">
    <property type="term" value="C:nucleus"/>
    <property type="evidence" value="ECO:0007669"/>
    <property type="project" value="UniProtKB-SubCell"/>
</dbReference>
<protein>
    <submittedName>
        <fullName evidence="10">Fungal-specific transcription factor domain-containing protein</fullName>
    </submittedName>
</protein>
<dbReference type="InterPro" id="IPR007219">
    <property type="entry name" value="XnlR_reg_dom"/>
</dbReference>
<keyword evidence="8" id="KW-0812">Transmembrane</keyword>
<feature type="compositionally biased region" description="Polar residues" evidence="7">
    <location>
        <begin position="66"/>
        <end position="82"/>
    </location>
</feature>
<dbReference type="OrthoDB" id="39175at2759"/>
<evidence type="ECO:0000256" key="7">
    <source>
        <dbReference type="SAM" id="MobiDB-lite"/>
    </source>
</evidence>
<dbReference type="GO" id="GO:0000981">
    <property type="term" value="F:DNA-binding transcription factor activity, RNA polymerase II-specific"/>
    <property type="evidence" value="ECO:0007669"/>
    <property type="project" value="InterPro"/>
</dbReference>
<evidence type="ECO:0000256" key="2">
    <source>
        <dbReference type="ARBA" id="ARBA00022723"/>
    </source>
</evidence>
<dbReference type="CDD" id="cd00067">
    <property type="entry name" value="GAL4"/>
    <property type="match status" value="1"/>
</dbReference>
<evidence type="ECO:0000256" key="1">
    <source>
        <dbReference type="ARBA" id="ARBA00004123"/>
    </source>
</evidence>
<organism evidence="10 11">
    <name type="scientific">Aspergillus leporis</name>
    <dbReference type="NCBI Taxonomy" id="41062"/>
    <lineage>
        <taxon>Eukaryota</taxon>
        <taxon>Fungi</taxon>
        <taxon>Dikarya</taxon>
        <taxon>Ascomycota</taxon>
        <taxon>Pezizomycotina</taxon>
        <taxon>Eurotiomycetes</taxon>
        <taxon>Eurotiomycetidae</taxon>
        <taxon>Eurotiales</taxon>
        <taxon>Aspergillaceae</taxon>
        <taxon>Aspergillus</taxon>
        <taxon>Aspergillus subgen. Circumdati</taxon>
    </lineage>
</organism>
<evidence type="ECO:0000256" key="8">
    <source>
        <dbReference type="SAM" id="Phobius"/>
    </source>
</evidence>
<keyword evidence="8" id="KW-0472">Membrane</keyword>
<keyword evidence="11" id="KW-1185">Reference proteome</keyword>
<dbReference type="GO" id="GO:0008270">
    <property type="term" value="F:zinc ion binding"/>
    <property type="evidence" value="ECO:0007669"/>
    <property type="project" value="InterPro"/>
</dbReference>
<comment type="subcellular location">
    <subcellularLocation>
        <location evidence="1">Nucleus</location>
    </subcellularLocation>
</comment>
<dbReference type="PROSITE" id="PS00463">
    <property type="entry name" value="ZN2_CY6_FUNGAL_1"/>
    <property type="match status" value="1"/>
</dbReference>
<dbReference type="InterPro" id="IPR001138">
    <property type="entry name" value="Zn2Cys6_DnaBD"/>
</dbReference>
<name>A0A5N5WXZ3_9EURO</name>
<dbReference type="Gene3D" id="4.10.240.10">
    <property type="entry name" value="Zn(2)-C6 fungal-type DNA-binding domain"/>
    <property type="match status" value="1"/>
</dbReference>
<keyword evidence="2" id="KW-0479">Metal-binding</keyword>
<dbReference type="GO" id="GO:0009893">
    <property type="term" value="P:positive regulation of metabolic process"/>
    <property type="evidence" value="ECO:0007669"/>
    <property type="project" value="UniProtKB-ARBA"/>
</dbReference>
<dbReference type="GO" id="GO:0003677">
    <property type="term" value="F:DNA binding"/>
    <property type="evidence" value="ECO:0007669"/>
    <property type="project" value="UniProtKB-KW"/>
</dbReference>
<sequence>METDRQATYHKRVCKSCEPCKLRKVRCIVSREDPSRCTHCLKRDEVCEFKQAKRRFKVGPQRSNRESSSPHWNRTGEGNSATHDVEPIKRRIPTLFVDHLLDSQPTQGPPDANVSTVLRSQEHEVSSSNLAFFSDRKIQSLTQRLGNNRLRALVDHIESVIEGRVTAQGVPSVSPVTFKKPTSSTHISKEAARGYVDVYFQRIHPMYPFLDRQSFEEAAFDTGLSRTLESNAAFSALYHAVLALGCQYRDGGTFDPGKGKAWRFFQVSLGLMADILVPRESLLNLQALTAMAIFAMNTCCLQIDEILIMEAARMALALRYHKAIHSDEQRTWCQRTFWVIYVMEKQLAFQNRETSLISDFDVGCPIPDTPDAVFGTYNWFLAAIRFARITSQAYELLFSTSAIRNGTAASYASIDHVQERLEKWRISVPAGFRPGDSSHPLTFTDPTSKMVALQTHYSYYSLAIALARLTLQIDSDDGARHQDSKRTLVVSARRIIELTQYIDKAAHMPLFMLAIMPLVALFILFDIVVHNPTHSETKANLAMLDVASGHFALVEYASNGSLPSSLACEFAHIARQQVKDINGENGAESSMHNPFTPGRSSSHGHITTDISNDSTRHLSTPLQQELPENHLPNAEIQGDLEQYGQRGGFYEPGDYLYYPMMDDTFHLGNDPILPGIDLRTLFGSVIPYGLDSPEHPSGVAGIVPTPPSQ</sequence>
<dbReference type="InterPro" id="IPR036864">
    <property type="entry name" value="Zn2-C6_fun-type_DNA-bd_sf"/>
</dbReference>
<keyword evidence="6" id="KW-0539">Nucleus</keyword>
<evidence type="ECO:0000256" key="3">
    <source>
        <dbReference type="ARBA" id="ARBA00023015"/>
    </source>
</evidence>
<proteinExistence type="predicted"/>
<gene>
    <name evidence="10" type="ORF">BDV29DRAFT_177043</name>
</gene>
<dbReference type="EMBL" id="ML732243">
    <property type="protein sequence ID" value="KAB8072617.1"/>
    <property type="molecule type" value="Genomic_DNA"/>
</dbReference>
<dbReference type="PROSITE" id="PS50048">
    <property type="entry name" value="ZN2_CY6_FUNGAL_2"/>
    <property type="match status" value="1"/>
</dbReference>
<accession>A0A5N5WXZ3</accession>
<dbReference type="PANTHER" id="PTHR46910">
    <property type="entry name" value="TRANSCRIPTION FACTOR PDR1"/>
    <property type="match status" value="1"/>
</dbReference>
<dbReference type="Pfam" id="PF04082">
    <property type="entry name" value="Fungal_trans"/>
    <property type="match status" value="1"/>
</dbReference>
<reference evidence="10 11" key="1">
    <citation type="submission" date="2019-04" db="EMBL/GenBank/DDBJ databases">
        <title>Friends and foes A comparative genomics study of 23 Aspergillus species from section Flavi.</title>
        <authorList>
            <consortium name="DOE Joint Genome Institute"/>
            <person name="Kjaerbolling I."/>
            <person name="Vesth T."/>
            <person name="Frisvad J.C."/>
            <person name="Nybo J.L."/>
            <person name="Theobald S."/>
            <person name="Kildgaard S."/>
            <person name="Isbrandt T."/>
            <person name="Kuo A."/>
            <person name="Sato A."/>
            <person name="Lyhne E.K."/>
            <person name="Kogle M.E."/>
            <person name="Wiebenga A."/>
            <person name="Kun R.S."/>
            <person name="Lubbers R.J."/>
            <person name="Makela M.R."/>
            <person name="Barry K."/>
            <person name="Chovatia M."/>
            <person name="Clum A."/>
            <person name="Daum C."/>
            <person name="Haridas S."/>
            <person name="He G."/>
            <person name="LaButti K."/>
            <person name="Lipzen A."/>
            <person name="Mondo S."/>
            <person name="Riley R."/>
            <person name="Salamov A."/>
            <person name="Simmons B.A."/>
            <person name="Magnuson J.K."/>
            <person name="Henrissat B."/>
            <person name="Mortensen U.H."/>
            <person name="Larsen T.O."/>
            <person name="Devries R.P."/>
            <person name="Grigoriev I.V."/>
            <person name="Machida M."/>
            <person name="Baker S.E."/>
            <person name="Andersen M.R."/>
        </authorList>
    </citation>
    <scope>NUCLEOTIDE SEQUENCE [LARGE SCALE GENOMIC DNA]</scope>
    <source>
        <strain evidence="10 11">CBS 151.66</strain>
    </source>
</reference>
<keyword evidence="8" id="KW-1133">Transmembrane helix</keyword>
<evidence type="ECO:0000313" key="10">
    <source>
        <dbReference type="EMBL" id="KAB8072617.1"/>
    </source>
</evidence>
<dbReference type="SMART" id="SM00066">
    <property type="entry name" value="GAL4"/>
    <property type="match status" value="1"/>
</dbReference>
<evidence type="ECO:0000256" key="4">
    <source>
        <dbReference type="ARBA" id="ARBA00023125"/>
    </source>
</evidence>
<dbReference type="AlphaFoldDB" id="A0A5N5WXZ3"/>
<dbReference type="CDD" id="cd12148">
    <property type="entry name" value="fungal_TF_MHR"/>
    <property type="match status" value="1"/>
</dbReference>
<evidence type="ECO:0000256" key="5">
    <source>
        <dbReference type="ARBA" id="ARBA00023163"/>
    </source>
</evidence>
<dbReference type="GO" id="GO:0006351">
    <property type="term" value="P:DNA-templated transcription"/>
    <property type="evidence" value="ECO:0007669"/>
    <property type="project" value="InterPro"/>
</dbReference>
<keyword evidence="4" id="KW-0238">DNA-binding</keyword>